<dbReference type="InterPro" id="IPR015947">
    <property type="entry name" value="PUA-like_sf"/>
</dbReference>
<dbReference type="HAMAP" id="MF_00456">
    <property type="entry name" value="ProB"/>
    <property type="match status" value="1"/>
</dbReference>
<dbReference type="Gene3D" id="3.40.1160.10">
    <property type="entry name" value="Acetylglutamate kinase-like"/>
    <property type="match status" value="2"/>
</dbReference>
<feature type="binding site" evidence="8">
    <location>
        <position position="49"/>
    </location>
    <ligand>
        <name>substrate</name>
    </ligand>
</feature>
<dbReference type="FunFam" id="3.40.1160.10:FF:000018">
    <property type="entry name" value="Glutamate 5-kinase"/>
    <property type="match status" value="1"/>
</dbReference>
<dbReference type="InterPro" id="IPR036393">
    <property type="entry name" value="AceGlu_kinase-like_sf"/>
</dbReference>
<dbReference type="InterPro" id="IPR019797">
    <property type="entry name" value="Glutamate_5-kinase_CS"/>
</dbReference>
<dbReference type="CDD" id="cd04242">
    <property type="entry name" value="AAK_G5K_ProB"/>
    <property type="match status" value="1"/>
</dbReference>
<evidence type="ECO:0000313" key="11">
    <source>
        <dbReference type="Proteomes" id="UP000823849"/>
    </source>
</evidence>
<keyword evidence="7 8" id="KW-0067">ATP-binding</keyword>
<dbReference type="Pfam" id="PF00696">
    <property type="entry name" value="AA_kinase"/>
    <property type="match status" value="1"/>
</dbReference>
<dbReference type="InterPro" id="IPR011529">
    <property type="entry name" value="Glu_5kinase"/>
</dbReference>
<dbReference type="AlphaFoldDB" id="A0A9D2NCZ0"/>
<dbReference type="CDD" id="cd21157">
    <property type="entry name" value="PUA_G5K"/>
    <property type="match status" value="1"/>
</dbReference>
<gene>
    <name evidence="8" type="primary">proB</name>
    <name evidence="10" type="ORF">H9705_08000</name>
</gene>
<dbReference type="GO" id="GO:0003723">
    <property type="term" value="F:RNA binding"/>
    <property type="evidence" value="ECO:0007669"/>
    <property type="project" value="InterPro"/>
</dbReference>
<dbReference type="Proteomes" id="UP000823849">
    <property type="component" value="Unassembled WGS sequence"/>
</dbReference>
<evidence type="ECO:0000256" key="2">
    <source>
        <dbReference type="ARBA" id="ARBA00022605"/>
    </source>
</evidence>
<comment type="similarity">
    <text evidence="8">Belongs to the glutamate 5-kinase family.</text>
</comment>
<dbReference type="PRINTS" id="PR00474">
    <property type="entry name" value="GLU5KINASE"/>
</dbReference>
<reference evidence="10" key="1">
    <citation type="journal article" date="2021" name="PeerJ">
        <title>Extensive microbial diversity within the chicken gut microbiome revealed by metagenomics and culture.</title>
        <authorList>
            <person name="Gilroy R."/>
            <person name="Ravi A."/>
            <person name="Getino M."/>
            <person name="Pursley I."/>
            <person name="Horton D.L."/>
            <person name="Alikhan N.F."/>
            <person name="Baker D."/>
            <person name="Gharbi K."/>
            <person name="Hall N."/>
            <person name="Watson M."/>
            <person name="Adriaenssens E.M."/>
            <person name="Foster-Nyarko E."/>
            <person name="Jarju S."/>
            <person name="Secka A."/>
            <person name="Antonio M."/>
            <person name="Oren A."/>
            <person name="Chaudhuri R.R."/>
            <person name="La Ragione R."/>
            <person name="Hildebrand F."/>
            <person name="Pallen M.J."/>
        </authorList>
    </citation>
    <scope>NUCLEOTIDE SEQUENCE</scope>
    <source>
        <strain evidence="10">CHK185-5351</strain>
    </source>
</reference>
<evidence type="ECO:0000259" key="9">
    <source>
        <dbReference type="SMART" id="SM00359"/>
    </source>
</evidence>
<evidence type="ECO:0000256" key="8">
    <source>
        <dbReference type="HAMAP-Rule" id="MF_00456"/>
    </source>
</evidence>
<dbReference type="InterPro" id="IPR005715">
    <property type="entry name" value="Glu_5kinase/COase_Synthase"/>
</dbReference>
<proteinExistence type="inferred from homology"/>
<dbReference type="PANTHER" id="PTHR43654:SF1">
    <property type="entry name" value="ISOPENTENYL PHOSPHATE KINASE"/>
    <property type="match status" value="1"/>
</dbReference>
<dbReference type="GO" id="GO:0004349">
    <property type="term" value="F:glutamate 5-kinase activity"/>
    <property type="evidence" value="ECO:0007669"/>
    <property type="project" value="UniProtKB-UniRule"/>
</dbReference>
<dbReference type="InterPro" id="IPR041739">
    <property type="entry name" value="G5K_ProB"/>
</dbReference>
<evidence type="ECO:0000256" key="3">
    <source>
        <dbReference type="ARBA" id="ARBA00022650"/>
    </source>
</evidence>
<dbReference type="GO" id="GO:0005829">
    <property type="term" value="C:cytosol"/>
    <property type="evidence" value="ECO:0007669"/>
    <property type="project" value="TreeGrafter"/>
</dbReference>
<keyword evidence="5 8" id="KW-0547">Nucleotide-binding</keyword>
<evidence type="ECO:0000256" key="1">
    <source>
        <dbReference type="ARBA" id="ARBA00022490"/>
    </source>
</evidence>
<feature type="domain" description="PUA" evidence="9">
    <location>
        <begin position="276"/>
        <end position="347"/>
    </location>
</feature>
<feature type="binding site" evidence="8">
    <location>
        <begin position="168"/>
        <end position="169"/>
    </location>
    <ligand>
        <name>ATP</name>
        <dbReference type="ChEBI" id="CHEBI:30616"/>
    </ligand>
</feature>
<feature type="binding site" evidence="8">
    <location>
        <position position="136"/>
    </location>
    <ligand>
        <name>substrate</name>
    </ligand>
</feature>
<dbReference type="EMBL" id="DWWU01000034">
    <property type="protein sequence ID" value="HJC15751.1"/>
    <property type="molecule type" value="Genomic_DNA"/>
</dbReference>
<dbReference type="InterPro" id="IPR002478">
    <property type="entry name" value="PUA"/>
</dbReference>
<dbReference type="Gene3D" id="2.30.130.10">
    <property type="entry name" value="PUA domain"/>
    <property type="match status" value="1"/>
</dbReference>
<reference evidence="10" key="2">
    <citation type="submission" date="2021-04" db="EMBL/GenBank/DDBJ databases">
        <authorList>
            <person name="Gilroy R."/>
        </authorList>
    </citation>
    <scope>NUCLEOTIDE SEQUENCE</scope>
    <source>
        <strain evidence="10">CHK185-5351</strain>
    </source>
</reference>
<evidence type="ECO:0000256" key="7">
    <source>
        <dbReference type="ARBA" id="ARBA00022840"/>
    </source>
</evidence>
<keyword evidence="2 8" id="KW-0028">Amino-acid biosynthesis</keyword>
<keyword evidence="1 8" id="KW-0963">Cytoplasm</keyword>
<dbReference type="SMART" id="SM00359">
    <property type="entry name" value="PUA"/>
    <property type="match status" value="1"/>
</dbReference>
<dbReference type="InterPro" id="IPR001048">
    <property type="entry name" value="Asp/Glu/Uridylate_kinase"/>
</dbReference>
<comment type="pathway">
    <text evidence="8">Amino-acid biosynthesis; L-proline biosynthesis; L-glutamate 5-semialdehyde from L-glutamate: step 1/2.</text>
</comment>
<organism evidence="10 11">
    <name type="scientific">Candidatus Fusicatenibacter intestinigallinarum</name>
    <dbReference type="NCBI Taxonomy" id="2838598"/>
    <lineage>
        <taxon>Bacteria</taxon>
        <taxon>Bacillati</taxon>
        <taxon>Bacillota</taxon>
        <taxon>Clostridia</taxon>
        <taxon>Lachnospirales</taxon>
        <taxon>Lachnospiraceae</taxon>
        <taxon>Fusicatenibacter</taxon>
    </lineage>
</organism>
<dbReference type="PIRSF" id="PIRSF000729">
    <property type="entry name" value="GK"/>
    <property type="match status" value="1"/>
</dbReference>
<dbReference type="GO" id="GO:0055129">
    <property type="term" value="P:L-proline biosynthetic process"/>
    <property type="evidence" value="ECO:0007669"/>
    <property type="project" value="UniProtKB-UniRule"/>
</dbReference>
<dbReference type="InterPro" id="IPR001057">
    <property type="entry name" value="Glu/AcGlu_kinase"/>
</dbReference>
<dbReference type="SUPFAM" id="SSF53633">
    <property type="entry name" value="Carbamate kinase-like"/>
    <property type="match status" value="1"/>
</dbReference>
<comment type="function">
    <text evidence="8">Catalyzes the transfer of a phosphate group to glutamate to form L-glutamate 5-phosphate.</text>
</comment>
<dbReference type="Pfam" id="PF01472">
    <property type="entry name" value="PUA"/>
    <property type="match status" value="1"/>
</dbReference>
<comment type="caution">
    <text evidence="10">The sequence shown here is derived from an EMBL/GenBank/DDBJ whole genome shotgun (WGS) entry which is preliminary data.</text>
</comment>
<dbReference type="EC" id="2.7.2.11" evidence="8"/>
<evidence type="ECO:0000256" key="6">
    <source>
        <dbReference type="ARBA" id="ARBA00022777"/>
    </source>
</evidence>
<comment type="subcellular location">
    <subcellularLocation>
        <location evidence="8">Cytoplasm</location>
    </subcellularLocation>
</comment>
<keyword evidence="6 8" id="KW-0418">Kinase</keyword>
<evidence type="ECO:0000256" key="5">
    <source>
        <dbReference type="ARBA" id="ARBA00022741"/>
    </source>
</evidence>
<evidence type="ECO:0000256" key="4">
    <source>
        <dbReference type="ARBA" id="ARBA00022679"/>
    </source>
</evidence>
<evidence type="ECO:0000313" key="10">
    <source>
        <dbReference type="EMBL" id="HJC15751.1"/>
    </source>
</evidence>
<sequence>MEKQTIVVKVGTSSLTKEDGSLNPEQIMNITSQMAELYHAGNRIILVSSGAVAAGFRRLGFHKRPVRIADKQAAAAVGQGLLMEEYTREFHQYQIPCAQILLNRSDFEDRRRYKNIFSSISVLLNRGAVPVINENDTIAIEELKLGDNDTLSAQVAAMMHADLLVLLTDIDGLYTANPSRDATARHIDVVEKVTDELIRGAGGAGSSNGTGGMRTKLTAARLATRAGVPVFICSSREKGSLVGAVNGTAHGTYFKAPLRSMRTRLQWMAFYAQSMGNLYVDEGAADALQKYEKSLLPKGIVAMEGDFQKGDVVSVFCRGTHEYLGKGIVNYSRPDLQVIIRENRSQMEAINRDNWIGEKG</sequence>
<dbReference type="GO" id="GO:0005524">
    <property type="term" value="F:ATP binding"/>
    <property type="evidence" value="ECO:0007669"/>
    <property type="project" value="UniProtKB-KW"/>
</dbReference>
<dbReference type="PROSITE" id="PS00902">
    <property type="entry name" value="GLUTAMATE_5_KINASE"/>
    <property type="match status" value="1"/>
</dbReference>
<accession>A0A9D2NCZ0</accession>
<feature type="binding site" evidence="8">
    <location>
        <position position="148"/>
    </location>
    <ligand>
        <name>substrate</name>
    </ligand>
</feature>
<feature type="binding site" evidence="8">
    <location>
        <position position="9"/>
    </location>
    <ligand>
        <name>ATP</name>
        <dbReference type="ChEBI" id="CHEBI:30616"/>
    </ligand>
</feature>
<keyword evidence="3 8" id="KW-0641">Proline biosynthesis</keyword>
<name>A0A9D2NCZ0_9FIRM</name>
<dbReference type="SUPFAM" id="SSF88697">
    <property type="entry name" value="PUA domain-like"/>
    <property type="match status" value="1"/>
</dbReference>
<keyword evidence="4 8" id="KW-0808">Transferase</keyword>
<comment type="catalytic activity">
    <reaction evidence="8">
        <text>L-glutamate + ATP = L-glutamyl 5-phosphate + ADP</text>
        <dbReference type="Rhea" id="RHEA:14877"/>
        <dbReference type="ChEBI" id="CHEBI:29985"/>
        <dbReference type="ChEBI" id="CHEBI:30616"/>
        <dbReference type="ChEBI" id="CHEBI:58274"/>
        <dbReference type="ChEBI" id="CHEBI:456216"/>
        <dbReference type="EC" id="2.7.2.11"/>
    </reaction>
</comment>
<dbReference type="NCBIfam" id="TIGR01027">
    <property type="entry name" value="proB"/>
    <property type="match status" value="1"/>
</dbReference>
<dbReference type="PANTHER" id="PTHR43654">
    <property type="entry name" value="GLUTAMATE 5-KINASE"/>
    <property type="match status" value="1"/>
</dbReference>
<feature type="binding site" evidence="8">
    <location>
        <begin position="210"/>
        <end position="216"/>
    </location>
    <ligand>
        <name>ATP</name>
        <dbReference type="ChEBI" id="CHEBI:30616"/>
    </ligand>
</feature>
<protein>
    <recommendedName>
        <fullName evidence="8">Glutamate 5-kinase</fullName>
        <ecNumber evidence="8">2.7.2.11</ecNumber>
    </recommendedName>
    <alternativeName>
        <fullName evidence="8">Gamma-glutamyl kinase</fullName>
        <shortName evidence="8">GK</shortName>
    </alternativeName>
</protein>
<dbReference type="PROSITE" id="PS50890">
    <property type="entry name" value="PUA"/>
    <property type="match status" value="1"/>
</dbReference>
<dbReference type="InterPro" id="IPR036974">
    <property type="entry name" value="PUA_sf"/>
</dbReference>